<keyword evidence="6" id="KW-0378">Hydrolase</keyword>
<dbReference type="EMBL" id="CP117411">
    <property type="protein sequence ID" value="WCT74628.1"/>
    <property type="molecule type" value="Genomic_DNA"/>
</dbReference>
<proteinExistence type="inferred from homology"/>
<evidence type="ECO:0000313" key="7">
    <source>
        <dbReference type="Proteomes" id="UP001220395"/>
    </source>
</evidence>
<evidence type="ECO:0000256" key="2">
    <source>
        <dbReference type="ARBA" id="ARBA00009009"/>
    </source>
</evidence>
<comment type="similarity">
    <text evidence="2">Belongs to the class-A beta-lactamase family.</text>
</comment>
<dbReference type="PANTHER" id="PTHR35333">
    <property type="entry name" value="BETA-LACTAMASE"/>
    <property type="match status" value="1"/>
</dbReference>
<organism evidence="6 7">
    <name type="scientific">Sphingomonas naphthae</name>
    <dbReference type="NCBI Taxonomy" id="1813468"/>
    <lineage>
        <taxon>Bacteria</taxon>
        <taxon>Pseudomonadati</taxon>
        <taxon>Pseudomonadota</taxon>
        <taxon>Alphaproteobacteria</taxon>
        <taxon>Sphingomonadales</taxon>
        <taxon>Sphingomonadaceae</taxon>
        <taxon>Sphingomonas</taxon>
    </lineage>
</organism>
<dbReference type="Gene3D" id="3.40.710.10">
    <property type="entry name" value="DD-peptidase/beta-lactamase superfamily"/>
    <property type="match status" value="1"/>
</dbReference>
<protein>
    <recommendedName>
        <fullName evidence="3">beta-lactamase</fullName>
        <ecNumber evidence="3">3.5.2.6</ecNumber>
    </recommendedName>
</protein>
<evidence type="ECO:0000256" key="1">
    <source>
        <dbReference type="ARBA" id="ARBA00001526"/>
    </source>
</evidence>
<dbReference type="InterPro" id="IPR045155">
    <property type="entry name" value="Beta-lactam_cat"/>
</dbReference>
<dbReference type="GO" id="GO:0016787">
    <property type="term" value="F:hydrolase activity"/>
    <property type="evidence" value="ECO:0007669"/>
    <property type="project" value="UniProtKB-KW"/>
</dbReference>
<dbReference type="PANTHER" id="PTHR35333:SF3">
    <property type="entry name" value="BETA-LACTAMASE-TYPE TRANSPEPTIDASE FOLD CONTAINING PROTEIN"/>
    <property type="match status" value="1"/>
</dbReference>
<keyword evidence="7" id="KW-1185">Reference proteome</keyword>
<evidence type="ECO:0000256" key="4">
    <source>
        <dbReference type="SAM" id="SignalP"/>
    </source>
</evidence>
<dbReference type="PROSITE" id="PS51257">
    <property type="entry name" value="PROKAR_LIPOPROTEIN"/>
    <property type="match status" value="1"/>
</dbReference>
<dbReference type="EC" id="3.5.2.6" evidence="3"/>
<evidence type="ECO:0000313" key="6">
    <source>
        <dbReference type="EMBL" id="WCT74628.1"/>
    </source>
</evidence>
<feature type="chain" id="PRO_5047076948" description="beta-lactamase" evidence="4">
    <location>
        <begin position="29"/>
        <end position="364"/>
    </location>
</feature>
<evidence type="ECO:0000256" key="3">
    <source>
        <dbReference type="ARBA" id="ARBA00012865"/>
    </source>
</evidence>
<gene>
    <name evidence="6" type="ORF">PQ455_05190</name>
</gene>
<dbReference type="Proteomes" id="UP001220395">
    <property type="component" value="Chromosome"/>
</dbReference>
<dbReference type="InterPro" id="IPR000871">
    <property type="entry name" value="Beta-lactam_class-A"/>
</dbReference>
<dbReference type="SUPFAM" id="SSF56601">
    <property type="entry name" value="beta-lactamase/transpeptidase-like"/>
    <property type="match status" value="1"/>
</dbReference>
<dbReference type="Pfam" id="PF13354">
    <property type="entry name" value="Beta-lactamase2"/>
    <property type="match status" value="1"/>
</dbReference>
<feature type="domain" description="Beta-lactamase class A catalytic" evidence="5">
    <location>
        <begin position="73"/>
        <end position="332"/>
    </location>
</feature>
<name>A0ABY7TN07_9SPHN</name>
<comment type="catalytic activity">
    <reaction evidence="1">
        <text>a beta-lactam + H2O = a substituted beta-amino acid</text>
        <dbReference type="Rhea" id="RHEA:20401"/>
        <dbReference type="ChEBI" id="CHEBI:15377"/>
        <dbReference type="ChEBI" id="CHEBI:35627"/>
        <dbReference type="ChEBI" id="CHEBI:140347"/>
        <dbReference type="EC" id="3.5.2.6"/>
    </reaction>
</comment>
<dbReference type="RefSeq" id="WP_273689819.1">
    <property type="nucleotide sequence ID" value="NZ_CP117411.1"/>
</dbReference>
<sequence length="364" mass="38365">MTISRFGRLAAFALPLLLSACVTPSAKAPLPAATAPVKVAVPVVVPPGATPQPPAMLATRIAELGRGFAGRVGISVRDIQAGWIVSFNGTARFPQQSVSKLWVAITLLDRIDRGTVRLDQPVTIRREDLTLFHQPIAALVGASGYTTTVRDLFTRAMTQSDNTANDALLRLVGGPDSVRAMMLAKGIGGIRFGPGERLLQAQTAGLTWKQSMGGLGRGFEAARAALPLAQRQAALDRYLADPIDGAEPDGITAALAKLRKTELLSPASTQLLLSTMAQSKTGPKRLKGGIDEDWAFAHKTGTGQDLGGTGTGYNDVAILTAPDGRTYSVAVMIASTRLAVWQRMQMMQNVTRAVIGAHGVAVKP</sequence>
<dbReference type="InterPro" id="IPR012338">
    <property type="entry name" value="Beta-lactam/transpept-like"/>
</dbReference>
<feature type="signal peptide" evidence="4">
    <location>
        <begin position="1"/>
        <end position="28"/>
    </location>
</feature>
<accession>A0ABY7TN07</accession>
<dbReference type="PRINTS" id="PR00118">
    <property type="entry name" value="BLACTAMASEA"/>
</dbReference>
<keyword evidence="4" id="KW-0732">Signal</keyword>
<evidence type="ECO:0000259" key="5">
    <source>
        <dbReference type="Pfam" id="PF13354"/>
    </source>
</evidence>
<reference evidence="6 7" key="1">
    <citation type="submission" date="2023-02" db="EMBL/GenBank/DDBJ databases">
        <title>Genome sequence of Sphingomonas naphthae.</title>
        <authorList>
            <person name="Kim S."/>
            <person name="Heo J."/>
            <person name="Kwon S.-W."/>
        </authorList>
    </citation>
    <scope>NUCLEOTIDE SEQUENCE [LARGE SCALE GENOMIC DNA]</scope>
    <source>
        <strain evidence="6 7">KACC 18716</strain>
    </source>
</reference>